<dbReference type="InterPro" id="IPR037066">
    <property type="entry name" value="Plug_dom_sf"/>
</dbReference>
<reference evidence="11" key="1">
    <citation type="submission" date="2023-03" db="EMBL/GenBank/DDBJ databases">
        <authorList>
            <person name="Cremers G."/>
            <person name="Picone N."/>
        </authorList>
    </citation>
    <scope>NUCLEOTIDE SEQUENCE</scope>
    <source>
        <strain evidence="11">Sample_alias</strain>
    </source>
</reference>
<keyword evidence="9" id="KW-0472">Membrane</keyword>
<keyword evidence="7" id="KW-0406">Ion transport</keyword>
<accession>A0ABN8XH96</accession>
<evidence type="ECO:0000256" key="6">
    <source>
        <dbReference type="ARBA" id="ARBA00023004"/>
    </source>
</evidence>
<keyword evidence="6" id="KW-0408">Iron</keyword>
<protein>
    <submittedName>
        <fullName evidence="11">Outer membrane receptor protein, mostly Fe transport</fullName>
    </submittedName>
</protein>
<dbReference type="Proteomes" id="UP001161497">
    <property type="component" value="Chromosome"/>
</dbReference>
<dbReference type="InterPro" id="IPR036942">
    <property type="entry name" value="Beta-barrel_TonB_sf"/>
</dbReference>
<keyword evidence="4" id="KW-0410">Iron transport</keyword>
<proteinExistence type="predicted"/>
<dbReference type="PANTHER" id="PTHR32552:SF81">
    <property type="entry name" value="TONB-DEPENDENT OUTER MEMBRANE RECEPTOR"/>
    <property type="match status" value="1"/>
</dbReference>
<evidence type="ECO:0000256" key="5">
    <source>
        <dbReference type="ARBA" id="ARBA00022692"/>
    </source>
</evidence>
<dbReference type="InterPro" id="IPR039426">
    <property type="entry name" value="TonB-dep_rcpt-like"/>
</dbReference>
<evidence type="ECO:0000256" key="8">
    <source>
        <dbReference type="ARBA" id="ARBA00023077"/>
    </source>
</evidence>
<evidence type="ECO:0000256" key="7">
    <source>
        <dbReference type="ARBA" id="ARBA00023065"/>
    </source>
</evidence>
<evidence type="ECO:0000256" key="4">
    <source>
        <dbReference type="ARBA" id="ARBA00022496"/>
    </source>
</evidence>
<keyword evidence="8" id="KW-0798">TonB box</keyword>
<name>A0ABN8XH96_9BACT</name>
<dbReference type="Gene3D" id="2.170.130.10">
    <property type="entry name" value="TonB-dependent receptor, plug domain"/>
    <property type="match status" value="1"/>
</dbReference>
<dbReference type="Gene3D" id="2.40.170.20">
    <property type="entry name" value="TonB-dependent receptor, beta-barrel domain"/>
    <property type="match status" value="1"/>
</dbReference>
<evidence type="ECO:0000256" key="10">
    <source>
        <dbReference type="ARBA" id="ARBA00023237"/>
    </source>
</evidence>
<comment type="subcellular location">
    <subcellularLocation>
        <location evidence="1">Cell outer membrane</location>
        <topology evidence="1">Multi-pass membrane protein</topology>
    </subcellularLocation>
</comment>
<evidence type="ECO:0000313" key="12">
    <source>
        <dbReference type="Proteomes" id="UP001161497"/>
    </source>
</evidence>
<keyword evidence="3" id="KW-1134">Transmembrane beta strand</keyword>
<organism evidence="11 12">
    <name type="scientific">Candidatus Methylacidiphilum fumarolicum</name>
    <dbReference type="NCBI Taxonomy" id="591154"/>
    <lineage>
        <taxon>Bacteria</taxon>
        <taxon>Pseudomonadati</taxon>
        <taxon>Verrucomicrobiota</taxon>
        <taxon>Methylacidiphilae</taxon>
        <taxon>Methylacidiphilales</taxon>
        <taxon>Methylacidiphilaceae</taxon>
        <taxon>Methylacidiphilum (ex Ratnadevi et al. 2023)</taxon>
    </lineage>
</organism>
<keyword evidence="11" id="KW-0675">Receptor</keyword>
<dbReference type="PANTHER" id="PTHR32552">
    <property type="entry name" value="FERRICHROME IRON RECEPTOR-RELATED"/>
    <property type="match status" value="1"/>
</dbReference>
<sequence length="839" mass="93524">MRKVARMLASISSLRHTSQNLIGNLFLRTILFLSLSSTLLSQTLNSPNYENPPLLPEILVESAAPFSDVLPTDSSSVYGLDLKVVDTPRQITPINQTLIRSSGMAAQGYIDPLSTAFLIPGAISENSGALMAAPSVRGMAAQPYINGIQFTALQSGMPLTPFNWNMVESEDITEGPANAVFGQQQPAGGTVNYITKQPYFDQFRGQIWDTTGMYENYMWGVDMGGPIDKAHKSAYRLSYMGIENGSYYQPNVHNDQQNIYLALGARPSETYAVDFFSDFGTYDFTPMMAWMNRPTSALIQNGFYNTGALPLSQIQIGTVNNPGFATYAGPLEPISRRLVANNPETEGRAYTGFVQLVQRLKLGENIQLRNNTFAYYGRNAVVVPSAYYTEVAMGDYEIDNRTELIAQFSTPMSLQNKNHSHEGGFFGQLLLKHQIDAGVEWGFEHNLDYESQLYFGSANAWDILRTNPLSWNLTQTAFFQSLIGNPIAPGGGEWPIPGMSGVYFEPLNGSAGTTDSNYWTVAPFYQHYLEITDRLSVLFGARATTYFISSQTPPGTPPELFIKAQTIQELPMINASVSYKVFPWWTVYFSYNFLYVANVGAVGGFNVYPTGLPSSSFNLQEQLFEGGFKWSILHDKLYASMAGFSQQIPLFNFVNAPPTLSNVTGLELNFTYQPTNHIWMRAGYFFAQGIEDWSGLPFGPPMSQTYSTALAFRANLPINNNESFPPGNYPFIGWPEQVINAMVTYQTDLGLGLTLGGLVMSPQFLGYNYSTAIPWQFLLNARIFYSHPKWEASLWIYNLTNEHYWLPYAIGSMPDRTNDYGGIVPGLPFWVQGTFAWKF</sequence>
<keyword evidence="12" id="KW-1185">Reference proteome</keyword>
<evidence type="ECO:0000256" key="3">
    <source>
        <dbReference type="ARBA" id="ARBA00022452"/>
    </source>
</evidence>
<dbReference type="RefSeq" id="WP_009061627.1">
    <property type="nucleotide sequence ID" value="NZ_LXNL01000008.1"/>
</dbReference>
<evidence type="ECO:0000256" key="9">
    <source>
        <dbReference type="ARBA" id="ARBA00023136"/>
    </source>
</evidence>
<dbReference type="SUPFAM" id="SSF56935">
    <property type="entry name" value="Porins"/>
    <property type="match status" value="1"/>
</dbReference>
<evidence type="ECO:0000256" key="1">
    <source>
        <dbReference type="ARBA" id="ARBA00004571"/>
    </source>
</evidence>
<evidence type="ECO:0000313" key="11">
    <source>
        <dbReference type="EMBL" id="CAI9086653.1"/>
    </source>
</evidence>
<evidence type="ECO:0000256" key="2">
    <source>
        <dbReference type="ARBA" id="ARBA00022448"/>
    </source>
</evidence>
<keyword evidence="2" id="KW-0813">Transport</keyword>
<keyword evidence="5" id="KW-0812">Transmembrane</keyword>
<dbReference type="EMBL" id="OX458932">
    <property type="protein sequence ID" value="CAI9086653.1"/>
    <property type="molecule type" value="Genomic_DNA"/>
</dbReference>
<keyword evidence="10" id="KW-0998">Cell outer membrane</keyword>
<gene>
    <name evidence="11" type="ORF">MFUM_2347</name>
</gene>